<sequence>MCFLAVSTSISLPFQKIAFRDLSTVQRIRQALSRWLSRDFETFKLSTPVVFLTK</sequence>
<dbReference type="Proteomes" id="UP000011991">
    <property type="component" value="Unassembled WGS sequence"/>
</dbReference>
<evidence type="ECO:0000313" key="2">
    <source>
        <dbReference type="Proteomes" id="UP000011991"/>
    </source>
</evidence>
<reference evidence="1 2" key="1">
    <citation type="journal article" date="2013" name="Mar. Genomics">
        <title>Expression of sulfatases in Rhodopirellula baltica and the diversity of sulfatases in the genus Rhodopirellula.</title>
        <authorList>
            <person name="Wegner C.E."/>
            <person name="Richter-Heitmann T."/>
            <person name="Klindworth A."/>
            <person name="Klockow C."/>
            <person name="Richter M."/>
            <person name="Achstetter T."/>
            <person name="Glockner F.O."/>
            <person name="Harder J."/>
        </authorList>
    </citation>
    <scope>NUCLEOTIDE SEQUENCE [LARGE SCALE GENOMIC DNA]</scope>
    <source>
        <strain evidence="1 2">SM1</strain>
    </source>
</reference>
<evidence type="ECO:0000313" key="1">
    <source>
        <dbReference type="EMBL" id="EMI17828.1"/>
    </source>
</evidence>
<comment type="caution">
    <text evidence="1">The sequence shown here is derived from an EMBL/GenBank/DDBJ whole genome shotgun (WGS) entry which is preliminary data.</text>
</comment>
<accession>M5REE9</accession>
<protein>
    <submittedName>
        <fullName evidence="1">Uncharacterized protein</fullName>
    </submittedName>
</protein>
<keyword evidence="2" id="KW-1185">Reference proteome</keyword>
<name>M5REE9_9BACT</name>
<dbReference type="AlphaFoldDB" id="M5REE9"/>
<dbReference type="EMBL" id="ANOG01000745">
    <property type="protein sequence ID" value="EMI17828.1"/>
    <property type="molecule type" value="Genomic_DNA"/>
</dbReference>
<organism evidence="1 2">
    <name type="scientific">Rhodopirellula maiorica SM1</name>
    <dbReference type="NCBI Taxonomy" id="1265738"/>
    <lineage>
        <taxon>Bacteria</taxon>
        <taxon>Pseudomonadati</taxon>
        <taxon>Planctomycetota</taxon>
        <taxon>Planctomycetia</taxon>
        <taxon>Pirellulales</taxon>
        <taxon>Pirellulaceae</taxon>
        <taxon>Novipirellula</taxon>
    </lineage>
</organism>
<gene>
    <name evidence="1" type="ORF">RMSM_05262</name>
</gene>
<proteinExistence type="predicted"/>